<keyword evidence="7" id="KW-0496">Mitochondrion</keyword>
<keyword evidence="4" id="KW-0679">Respiratory chain</keyword>
<feature type="non-terminal residue" evidence="9">
    <location>
        <position position="130"/>
    </location>
</feature>
<evidence type="ECO:0000256" key="2">
    <source>
        <dbReference type="ARBA" id="ARBA00010261"/>
    </source>
</evidence>
<dbReference type="OrthoDB" id="286811at2759"/>
<evidence type="ECO:0000256" key="4">
    <source>
        <dbReference type="ARBA" id="ARBA00022660"/>
    </source>
</evidence>
<comment type="subcellular location">
    <subcellularLocation>
        <location evidence="1">Mitochondrion inner membrane</location>
        <topology evidence="1">Peripheral membrane protein</topology>
        <orientation evidence="1">Matrix side</orientation>
    </subcellularLocation>
</comment>
<proteinExistence type="inferred from homology"/>
<evidence type="ECO:0000313" key="10">
    <source>
        <dbReference type="Proteomes" id="UP000053477"/>
    </source>
</evidence>
<dbReference type="AlphaFoldDB" id="A0A0H2ST30"/>
<keyword evidence="5" id="KW-0999">Mitochondrion inner membrane</keyword>
<dbReference type="PANTHER" id="PTHR12653:SF0">
    <property type="entry name" value="NADH DEHYDROGENASE [UBIQUINONE] 1 ALPHA SUBCOMPLEX SUBUNIT 5"/>
    <property type="match status" value="1"/>
</dbReference>
<gene>
    <name evidence="9" type="ORF">SCHPADRAFT_842692</name>
</gene>
<keyword evidence="6" id="KW-0249">Electron transport</keyword>
<dbReference type="GO" id="GO:0005743">
    <property type="term" value="C:mitochondrial inner membrane"/>
    <property type="evidence" value="ECO:0007669"/>
    <property type="project" value="UniProtKB-SubCell"/>
</dbReference>
<protein>
    <submittedName>
        <fullName evidence="9">NADH2 dehydrogenase</fullName>
    </submittedName>
</protein>
<sequence length="130" mass="14610">MFRLSRPLFQALKSTTGITGVAVHPSPIPALLETYHATLARLSEIPPTSVYRQGTEALTQRKLSIVESAKGDVEKVEQDLDEGQIEEAIMIAKDELNLVGNMIQWKAWEPLEEKPQPGQWEYFGKTAEFK</sequence>
<evidence type="ECO:0000256" key="3">
    <source>
        <dbReference type="ARBA" id="ARBA00022448"/>
    </source>
</evidence>
<comment type="similarity">
    <text evidence="2">Belongs to the complex I NDUFA5 subunit family.</text>
</comment>
<reference evidence="9 10" key="1">
    <citation type="submission" date="2015-04" db="EMBL/GenBank/DDBJ databases">
        <title>Complete genome sequence of Schizopora paradoxa KUC8140, a cosmopolitan wood degrader in East Asia.</title>
        <authorList>
            <consortium name="DOE Joint Genome Institute"/>
            <person name="Min B."/>
            <person name="Park H."/>
            <person name="Jang Y."/>
            <person name="Kim J.-J."/>
            <person name="Kim K.H."/>
            <person name="Pangilinan J."/>
            <person name="Lipzen A."/>
            <person name="Riley R."/>
            <person name="Grigoriev I.V."/>
            <person name="Spatafora J.W."/>
            <person name="Choi I.-G."/>
        </authorList>
    </citation>
    <scope>NUCLEOTIDE SEQUENCE [LARGE SCALE GENOMIC DNA]</scope>
    <source>
        <strain evidence="9 10">KUC8140</strain>
    </source>
</reference>
<evidence type="ECO:0000256" key="5">
    <source>
        <dbReference type="ARBA" id="ARBA00022792"/>
    </source>
</evidence>
<name>A0A0H2ST30_9AGAM</name>
<dbReference type="EMBL" id="KQ085883">
    <property type="protein sequence ID" value="KLO20296.1"/>
    <property type="molecule type" value="Genomic_DNA"/>
</dbReference>
<evidence type="ECO:0000313" key="9">
    <source>
        <dbReference type="EMBL" id="KLO20296.1"/>
    </source>
</evidence>
<evidence type="ECO:0000256" key="1">
    <source>
        <dbReference type="ARBA" id="ARBA00004443"/>
    </source>
</evidence>
<dbReference type="PANTHER" id="PTHR12653">
    <property type="entry name" value="NADH-UBIQUINONE OXIDOREDUCTASE 13 KD-B SUBUNIT"/>
    <property type="match status" value="1"/>
</dbReference>
<dbReference type="GO" id="GO:0022904">
    <property type="term" value="P:respiratory electron transport chain"/>
    <property type="evidence" value="ECO:0007669"/>
    <property type="project" value="InterPro"/>
</dbReference>
<evidence type="ECO:0000256" key="7">
    <source>
        <dbReference type="ARBA" id="ARBA00023128"/>
    </source>
</evidence>
<dbReference type="InParanoid" id="A0A0H2ST30"/>
<keyword evidence="10" id="KW-1185">Reference proteome</keyword>
<evidence type="ECO:0000256" key="8">
    <source>
        <dbReference type="ARBA" id="ARBA00023136"/>
    </source>
</evidence>
<evidence type="ECO:0000256" key="6">
    <source>
        <dbReference type="ARBA" id="ARBA00022982"/>
    </source>
</evidence>
<dbReference type="InterPro" id="IPR006806">
    <property type="entry name" value="NDUFA5"/>
</dbReference>
<dbReference type="Proteomes" id="UP000053477">
    <property type="component" value="Unassembled WGS sequence"/>
</dbReference>
<keyword evidence="8" id="KW-0472">Membrane</keyword>
<accession>A0A0H2ST30</accession>
<organism evidence="9 10">
    <name type="scientific">Schizopora paradoxa</name>
    <dbReference type="NCBI Taxonomy" id="27342"/>
    <lineage>
        <taxon>Eukaryota</taxon>
        <taxon>Fungi</taxon>
        <taxon>Dikarya</taxon>
        <taxon>Basidiomycota</taxon>
        <taxon>Agaricomycotina</taxon>
        <taxon>Agaricomycetes</taxon>
        <taxon>Hymenochaetales</taxon>
        <taxon>Schizoporaceae</taxon>
        <taxon>Schizopora</taxon>
    </lineage>
</organism>
<keyword evidence="3" id="KW-0813">Transport</keyword>
<dbReference type="STRING" id="27342.A0A0H2ST30"/>
<dbReference type="Pfam" id="PF04716">
    <property type="entry name" value="ETC_C1_NDUFA5"/>
    <property type="match status" value="1"/>
</dbReference>